<keyword evidence="8" id="KW-1185">Reference proteome</keyword>
<evidence type="ECO:0000313" key="7">
    <source>
        <dbReference type="EMBL" id="EDP42722.1"/>
    </source>
</evidence>
<proteinExistence type="predicted"/>
<dbReference type="PANTHER" id="PTHR16201:SF11">
    <property type="entry name" value="PQ-LOOP REPEAT-CONTAINING PROTEIN"/>
    <property type="match status" value="1"/>
</dbReference>
<sequence>MEKDTCKLPPHDAATWTLSAIVCIGVVASYVPQIVRIVSARSSVGLSPWFLFLGTTSSWCATFNVLVLQWPLLACTLKHVSWMHVEYWMGLLQTGLQQLMFTILFACFLYYYRLEKVPHRRRSRRRHSTRPVRKDTDTSLLHPPEQDGNDSSGSESDLESYHSHIHQSYGAVSNSDHGHAADTLATHARSHDDYMNIPAHMRHILERHLLPSEEAIHGKVGSVHEFQLSRQLAWVATILVLIIVILSVVMLGSHARRAQVLPWAAFLGVLGGLLAMCQYLPQILHTARARLVRSMSILTMCIQVPGAFVFIYTLHGREGINWSSLLPYVVAALLQGILLVLCVAWKLRQRQEGLDDYGRYIGTAALHAS</sequence>
<dbReference type="VEuPathDB" id="FungiDB:MGL_2922"/>
<dbReference type="Gene3D" id="1.20.1280.290">
    <property type="match status" value="2"/>
</dbReference>
<feature type="transmembrane region" description="Helical" evidence="6">
    <location>
        <begin position="260"/>
        <end position="280"/>
    </location>
</feature>
<dbReference type="Proteomes" id="UP000008837">
    <property type="component" value="Unassembled WGS sequence"/>
</dbReference>
<dbReference type="Pfam" id="PF04193">
    <property type="entry name" value="PQ-loop"/>
    <property type="match status" value="2"/>
</dbReference>
<keyword evidence="3 6" id="KW-1133">Transmembrane helix</keyword>
<dbReference type="OMA" id="MCLQVPG"/>
<evidence type="ECO:0008006" key="9">
    <source>
        <dbReference type="Google" id="ProtNLM"/>
    </source>
</evidence>
<dbReference type="PANTHER" id="PTHR16201">
    <property type="entry name" value="SEVEN TRANSMEMBRANE PROTEIN 1-RELATED"/>
    <property type="match status" value="1"/>
</dbReference>
<evidence type="ECO:0000256" key="6">
    <source>
        <dbReference type="SAM" id="Phobius"/>
    </source>
</evidence>
<comment type="subcellular location">
    <subcellularLocation>
        <location evidence="1">Membrane</location>
        <topology evidence="1">Multi-pass membrane protein</topology>
    </subcellularLocation>
</comment>
<feature type="compositionally biased region" description="Basic residues" evidence="5">
    <location>
        <begin position="122"/>
        <end position="131"/>
    </location>
</feature>
<keyword evidence="2 6" id="KW-0812">Transmembrane</keyword>
<comment type="caution">
    <text evidence="7">The sequence shown here is derived from an EMBL/GenBank/DDBJ whole genome shotgun (WGS) entry which is preliminary data.</text>
</comment>
<dbReference type="OrthoDB" id="19344at2759"/>
<dbReference type="RefSeq" id="XP_001729936.1">
    <property type="nucleotide sequence ID" value="XM_001729884.1"/>
</dbReference>
<evidence type="ECO:0000256" key="2">
    <source>
        <dbReference type="ARBA" id="ARBA00022692"/>
    </source>
</evidence>
<dbReference type="KEGG" id="mgl:MGL_2922"/>
<gene>
    <name evidence="7" type="ORF">MGL_2922</name>
</gene>
<feature type="transmembrane region" description="Helical" evidence="6">
    <location>
        <begin position="232"/>
        <end position="254"/>
    </location>
</feature>
<dbReference type="AlphaFoldDB" id="A8Q6C6"/>
<accession>A8Q6C6</accession>
<dbReference type="GeneID" id="5854243"/>
<dbReference type="InterPro" id="IPR006603">
    <property type="entry name" value="PQ-loop_rpt"/>
</dbReference>
<organism evidence="7 8">
    <name type="scientific">Malassezia globosa (strain ATCC MYA-4612 / CBS 7966)</name>
    <name type="common">Dandruff-associated fungus</name>
    <dbReference type="NCBI Taxonomy" id="425265"/>
    <lineage>
        <taxon>Eukaryota</taxon>
        <taxon>Fungi</taxon>
        <taxon>Dikarya</taxon>
        <taxon>Basidiomycota</taxon>
        <taxon>Ustilaginomycotina</taxon>
        <taxon>Malasseziomycetes</taxon>
        <taxon>Malasseziales</taxon>
        <taxon>Malasseziaceae</taxon>
        <taxon>Malassezia</taxon>
    </lineage>
</organism>
<evidence type="ECO:0000256" key="5">
    <source>
        <dbReference type="SAM" id="MobiDB-lite"/>
    </source>
</evidence>
<dbReference type="GO" id="GO:0016020">
    <property type="term" value="C:membrane"/>
    <property type="evidence" value="ECO:0007669"/>
    <property type="project" value="UniProtKB-SubCell"/>
</dbReference>
<evidence type="ECO:0000256" key="4">
    <source>
        <dbReference type="ARBA" id="ARBA00023136"/>
    </source>
</evidence>
<evidence type="ECO:0000313" key="8">
    <source>
        <dbReference type="Proteomes" id="UP000008837"/>
    </source>
</evidence>
<keyword evidence="4 6" id="KW-0472">Membrane</keyword>
<feature type="region of interest" description="Disordered" evidence="5">
    <location>
        <begin position="122"/>
        <end position="158"/>
    </location>
</feature>
<evidence type="ECO:0000256" key="1">
    <source>
        <dbReference type="ARBA" id="ARBA00004141"/>
    </source>
</evidence>
<name>A8Q6C6_MALGO</name>
<dbReference type="SMART" id="SM00679">
    <property type="entry name" value="CTNS"/>
    <property type="match status" value="2"/>
</dbReference>
<feature type="transmembrane region" description="Helical" evidence="6">
    <location>
        <begin position="13"/>
        <end position="32"/>
    </location>
</feature>
<reference evidence="7 8" key="1">
    <citation type="journal article" date="2007" name="Proc. Natl. Acad. Sci. U.S.A.">
        <title>Dandruff-associated Malassezia genomes reveal convergent and divergent virulence traits shared with plant and human fungal pathogens.</title>
        <authorList>
            <person name="Xu J."/>
            <person name="Saunders C.W."/>
            <person name="Hu P."/>
            <person name="Grant R.A."/>
            <person name="Boekhout T."/>
            <person name="Kuramae E.E."/>
            <person name="Kronstad J.W."/>
            <person name="Deangelis Y.M."/>
            <person name="Reeder N.L."/>
            <person name="Johnstone K.R."/>
            <person name="Leland M."/>
            <person name="Fieno A.M."/>
            <person name="Begley W.M."/>
            <person name="Sun Y."/>
            <person name="Lacey M.P."/>
            <person name="Chaudhary T."/>
            <person name="Keough T."/>
            <person name="Chu L."/>
            <person name="Sears R."/>
            <person name="Yuan B."/>
            <person name="Dawson T.L.Jr."/>
        </authorList>
    </citation>
    <scope>NUCLEOTIDE SEQUENCE [LARGE SCALE GENOMIC DNA]</scope>
    <source>
        <strain evidence="8">ATCC MYA-4612 / CBS 7966</strain>
    </source>
</reference>
<protein>
    <recommendedName>
        <fullName evidence="9">PQ loop repeat protein</fullName>
    </recommendedName>
</protein>
<dbReference type="EMBL" id="AAYY01000010">
    <property type="protein sequence ID" value="EDP42722.1"/>
    <property type="molecule type" value="Genomic_DNA"/>
</dbReference>
<dbReference type="InParanoid" id="A8Q6C6"/>
<dbReference type="InterPro" id="IPR051415">
    <property type="entry name" value="LAAT-1"/>
</dbReference>
<feature type="transmembrane region" description="Helical" evidence="6">
    <location>
        <begin position="87"/>
        <end position="112"/>
    </location>
</feature>
<feature type="transmembrane region" description="Helical" evidence="6">
    <location>
        <begin position="292"/>
        <end position="313"/>
    </location>
</feature>
<feature type="transmembrane region" description="Helical" evidence="6">
    <location>
        <begin position="44"/>
        <end position="67"/>
    </location>
</feature>
<evidence type="ECO:0000256" key="3">
    <source>
        <dbReference type="ARBA" id="ARBA00022989"/>
    </source>
</evidence>
<feature type="transmembrane region" description="Helical" evidence="6">
    <location>
        <begin position="325"/>
        <end position="345"/>
    </location>
</feature>